<gene>
    <name evidence="1" type="ORF">HHL22_20455</name>
</gene>
<organism evidence="1 2">
    <name type="scientific">Hymenobacter polaris</name>
    <dbReference type="NCBI Taxonomy" id="2682546"/>
    <lineage>
        <taxon>Bacteria</taxon>
        <taxon>Pseudomonadati</taxon>
        <taxon>Bacteroidota</taxon>
        <taxon>Cytophagia</taxon>
        <taxon>Cytophagales</taxon>
        <taxon>Hymenobacteraceae</taxon>
        <taxon>Hymenobacter</taxon>
    </lineage>
</organism>
<sequence>MDSAFVRATYSFVTKENSIANERFIILALDLQKTSHELERVMIKLGQGTETEMEDVYSAIINIWNVINISHKMFNLNASMGIIFKDNALKRVERVTRFAHAYENLDKLVASLFLKDENGESVLGDFTWRYKEKNEDTVITFFHKGGSMRGEGRGIIININQDITDMYYGRTGIHNLTLLAYEQSGNGDFVLSSIDIDDIIYGLTELIHSMNTAYSKLENQLMRTEVEGESLMQSIGMFRFVGPARKLDGGAIAYPVVVTHVND</sequence>
<dbReference type="RefSeq" id="WP_169533232.1">
    <property type="nucleotide sequence ID" value="NZ_JABBGH010000003.1"/>
</dbReference>
<evidence type="ECO:0000313" key="1">
    <source>
        <dbReference type="EMBL" id="NML67579.1"/>
    </source>
</evidence>
<reference evidence="1 2" key="1">
    <citation type="submission" date="2020-04" db="EMBL/GenBank/DDBJ databases">
        <title>Hymenobacter polaris sp. nov., isolated from Arctic soil.</title>
        <authorList>
            <person name="Dahal R.H."/>
        </authorList>
    </citation>
    <scope>NUCLEOTIDE SEQUENCE [LARGE SCALE GENOMIC DNA]</scope>
    <source>
        <strain evidence="1 2">RP-2-7</strain>
    </source>
</reference>
<dbReference type="EMBL" id="JABBGH010000003">
    <property type="protein sequence ID" value="NML67579.1"/>
    <property type="molecule type" value="Genomic_DNA"/>
</dbReference>
<accession>A0A7Y0AHP5</accession>
<protein>
    <submittedName>
        <fullName evidence="1">Uncharacterized protein</fullName>
    </submittedName>
</protein>
<dbReference type="AlphaFoldDB" id="A0A7Y0AHP5"/>
<name>A0A7Y0AHP5_9BACT</name>
<proteinExistence type="predicted"/>
<evidence type="ECO:0000313" key="2">
    <source>
        <dbReference type="Proteomes" id="UP000559626"/>
    </source>
</evidence>
<keyword evidence="2" id="KW-1185">Reference proteome</keyword>
<comment type="caution">
    <text evidence="1">The sequence shown here is derived from an EMBL/GenBank/DDBJ whole genome shotgun (WGS) entry which is preliminary data.</text>
</comment>
<dbReference type="Proteomes" id="UP000559626">
    <property type="component" value="Unassembled WGS sequence"/>
</dbReference>